<dbReference type="AlphaFoldDB" id="A0A6G8PWY9"/>
<dbReference type="GO" id="GO:0006508">
    <property type="term" value="P:proteolysis"/>
    <property type="evidence" value="ECO:0007669"/>
    <property type="project" value="UniProtKB-KW"/>
</dbReference>
<evidence type="ECO:0000256" key="2">
    <source>
        <dbReference type="ARBA" id="ARBA00022670"/>
    </source>
</evidence>
<keyword evidence="2" id="KW-0645">Protease</keyword>
<dbReference type="EMBL" id="CP045121">
    <property type="protein sequence ID" value="QIN78698.1"/>
    <property type="molecule type" value="Genomic_DNA"/>
</dbReference>
<dbReference type="SUPFAM" id="SSF52743">
    <property type="entry name" value="Subtilisin-like"/>
    <property type="match status" value="1"/>
</dbReference>
<dbReference type="Proteomes" id="UP000502706">
    <property type="component" value="Chromosome"/>
</dbReference>
<dbReference type="InterPro" id="IPR015500">
    <property type="entry name" value="Peptidase_S8_subtilisin-rel"/>
</dbReference>
<feature type="domain" description="Peptidase S8/S53" evidence="6">
    <location>
        <begin position="2"/>
        <end position="228"/>
    </location>
</feature>
<dbReference type="PANTHER" id="PTHR43806:SF11">
    <property type="entry name" value="CEREVISIN-RELATED"/>
    <property type="match status" value="1"/>
</dbReference>
<evidence type="ECO:0000259" key="6">
    <source>
        <dbReference type="Pfam" id="PF00082"/>
    </source>
</evidence>
<dbReference type="GO" id="GO:0004252">
    <property type="term" value="F:serine-type endopeptidase activity"/>
    <property type="evidence" value="ECO:0007669"/>
    <property type="project" value="InterPro"/>
</dbReference>
<sequence length="246" mass="24772">MDSWDFINNTPTVVDTEGHGTHVAGIAAALTSNGTGIAGASPDGLLFNYKVCDDLGCADEDIIAAINEAVRLDAEVINLSLGGYGSSTVAQNAVDNAWRNNVVVVASAGNDAVSTPNYPAAYPNAIAVSATNTSNGDSNFSNFGSWVDVAAPGGQLGAPNSQRILSTLPVALGSYGHKNGTSMAAPFVSGIAANLASRGLPATEIRRRLEATATDLGAPGKDVLFGRGLVNAHAAATNDTAPGCGT</sequence>
<comment type="caution">
    <text evidence="5">Lacks conserved residue(s) required for the propagation of feature annotation.</text>
</comment>
<evidence type="ECO:0000256" key="5">
    <source>
        <dbReference type="PROSITE-ProRule" id="PRU01240"/>
    </source>
</evidence>
<dbReference type="KEGG" id="rmar:GBA65_09385"/>
<evidence type="ECO:0000313" key="8">
    <source>
        <dbReference type="Proteomes" id="UP000502706"/>
    </source>
</evidence>
<keyword evidence="4" id="KW-0720">Serine protease</keyword>
<dbReference type="PROSITE" id="PS51892">
    <property type="entry name" value="SUBTILASE"/>
    <property type="match status" value="1"/>
</dbReference>
<dbReference type="PRINTS" id="PR00723">
    <property type="entry name" value="SUBTILISIN"/>
</dbReference>
<dbReference type="InterPro" id="IPR000209">
    <property type="entry name" value="Peptidase_S8/S53_dom"/>
</dbReference>
<dbReference type="InterPro" id="IPR022398">
    <property type="entry name" value="Peptidase_S8_His-AS"/>
</dbReference>
<dbReference type="Pfam" id="PF00082">
    <property type="entry name" value="Peptidase_S8"/>
    <property type="match status" value="1"/>
</dbReference>
<evidence type="ECO:0000256" key="3">
    <source>
        <dbReference type="ARBA" id="ARBA00022801"/>
    </source>
</evidence>
<comment type="similarity">
    <text evidence="1 5">Belongs to the peptidase S8 family.</text>
</comment>
<keyword evidence="8" id="KW-1185">Reference proteome</keyword>
<reference evidence="7 8" key="1">
    <citation type="submission" date="2019-10" db="EMBL/GenBank/DDBJ databases">
        <title>Rubrobacter sp nov SCSIO 52915 isolated from a deep-sea sediment in the South China Sea.</title>
        <authorList>
            <person name="Chen R.W."/>
        </authorList>
    </citation>
    <scope>NUCLEOTIDE SEQUENCE [LARGE SCALE GENOMIC DNA]</scope>
    <source>
        <strain evidence="7 8">SCSIO 52915</strain>
    </source>
</reference>
<gene>
    <name evidence="7" type="ORF">GBA65_09385</name>
</gene>
<dbReference type="InterPro" id="IPR036852">
    <property type="entry name" value="Peptidase_S8/S53_dom_sf"/>
</dbReference>
<dbReference type="PROSITE" id="PS00137">
    <property type="entry name" value="SUBTILASE_HIS"/>
    <property type="match status" value="1"/>
</dbReference>
<accession>A0A6G8PWY9</accession>
<dbReference type="PANTHER" id="PTHR43806">
    <property type="entry name" value="PEPTIDASE S8"/>
    <property type="match status" value="1"/>
</dbReference>
<dbReference type="RefSeq" id="WP_166396369.1">
    <property type="nucleotide sequence ID" value="NZ_CP045121.1"/>
</dbReference>
<proteinExistence type="inferred from homology"/>
<keyword evidence="3" id="KW-0378">Hydrolase</keyword>
<dbReference type="PROSITE" id="PS00138">
    <property type="entry name" value="SUBTILASE_SER"/>
    <property type="match status" value="1"/>
</dbReference>
<protein>
    <submittedName>
        <fullName evidence="7">S8 family serine peptidase</fullName>
    </submittedName>
</protein>
<organism evidence="7 8">
    <name type="scientific">Rubrobacter marinus</name>
    <dbReference type="NCBI Taxonomy" id="2653852"/>
    <lineage>
        <taxon>Bacteria</taxon>
        <taxon>Bacillati</taxon>
        <taxon>Actinomycetota</taxon>
        <taxon>Rubrobacteria</taxon>
        <taxon>Rubrobacterales</taxon>
        <taxon>Rubrobacteraceae</taxon>
        <taxon>Rubrobacter</taxon>
    </lineage>
</organism>
<evidence type="ECO:0000313" key="7">
    <source>
        <dbReference type="EMBL" id="QIN78698.1"/>
    </source>
</evidence>
<evidence type="ECO:0000256" key="4">
    <source>
        <dbReference type="ARBA" id="ARBA00022825"/>
    </source>
</evidence>
<dbReference type="InterPro" id="IPR050131">
    <property type="entry name" value="Peptidase_S8_subtilisin-like"/>
</dbReference>
<dbReference type="Gene3D" id="3.40.50.200">
    <property type="entry name" value="Peptidase S8/S53 domain"/>
    <property type="match status" value="1"/>
</dbReference>
<evidence type="ECO:0000256" key="1">
    <source>
        <dbReference type="ARBA" id="ARBA00011073"/>
    </source>
</evidence>
<dbReference type="InterPro" id="IPR023828">
    <property type="entry name" value="Peptidase_S8_Ser-AS"/>
</dbReference>
<name>A0A6G8PWY9_9ACTN</name>